<keyword evidence="2" id="KW-1185">Reference proteome</keyword>
<dbReference type="Proteomes" id="UP000790347">
    <property type="component" value="Unassembled WGS sequence"/>
</dbReference>
<accession>A0A922HTW7</accession>
<organism evidence="1 2">
    <name type="scientific">Dermatophagoides farinae</name>
    <name type="common">American house dust mite</name>
    <dbReference type="NCBI Taxonomy" id="6954"/>
    <lineage>
        <taxon>Eukaryota</taxon>
        <taxon>Metazoa</taxon>
        <taxon>Ecdysozoa</taxon>
        <taxon>Arthropoda</taxon>
        <taxon>Chelicerata</taxon>
        <taxon>Arachnida</taxon>
        <taxon>Acari</taxon>
        <taxon>Acariformes</taxon>
        <taxon>Sarcoptiformes</taxon>
        <taxon>Astigmata</taxon>
        <taxon>Psoroptidia</taxon>
        <taxon>Analgoidea</taxon>
        <taxon>Pyroglyphidae</taxon>
        <taxon>Dermatophagoidinae</taxon>
        <taxon>Dermatophagoides</taxon>
    </lineage>
</organism>
<evidence type="ECO:0000313" key="2">
    <source>
        <dbReference type="Proteomes" id="UP000790347"/>
    </source>
</evidence>
<reference evidence="1" key="1">
    <citation type="submission" date="2013-05" db="EMBL/GenBank/DDBJ databases">
        <authorList>
            <person name="Yim A.K.Y."/>
            <person name="Chan T.F."/>
            <person name="Ji K.M."/>
            <person name="Liu X.Y."/>
            <person name="Zhou J.W."/>
            <person name="Li R.Q."/>
            <person name="Yang K.Y."/>
            <person name="Li J."/>
            <person name="Li M."/>
            <person name="Law P.T.W."/>
            <person name="Wu Y.L."/>
            <person name="Cai Z.L."/>
            <person name="Qin H."/>
            <person name="Bao Y."/>
            <person name="Leung R.K.K."/>
            <person name="Ng P.K.S."/>
            <person name="Zou J."/>
            <person name="Zhong X.J."/>
            <person name="Ran P.X."/>
            <person name="Zhong N.S."/>
            <person name="Liu Z.G."/>
            <person name="Tsui S.K.W."/>
        </authorList>
    </citation>
    <scope>NUCLEOTIDE SEQUENCE</scope>
    <source>
        <strain evidence="1">Derf</strain>
        <tissue evidence="1">Whole organism</tissue>
    </source>
</reference>
<dbReference type="AlphaFoldDB" id="A0A922HTW7"/>
<evidence type="ECO:0000313" key="1">
    <source>
        <dbReference type="EMBL" id="KAH9510434.1"/>
    </source>
</evidence>
<gene>
    <name evidence="1" type="ORF">DERF_008953</name>
</gene>
<sequence>MSNIQKSALLSEKFCLISNHHNKKLNICVDIDIELQAMSLSSNFDILAQNLLINFYEMLAF</sequence>
<dbReference type="EMBL" id="ASGP02000004">
    <property type="protein sequence ID" value="KAH9510434.1"/>
    <property type="molecule type" value="Genomic_DNA"/>
</dbReference>
<proteinExistence type="predicted"/>
<protein>
    <submittedName>
        <fullName evidence="1">Uncharacterized protein</fullName>
    </submittedName>
</protein>
<name>A0A922HTW7_DERFA</name>
<comment type="caution">
    <text evidence="1">The sequence shown here is derived from an EMBL/GenBank/DDBJ whole genome shotgun (WGS) entry which is preliminary data.</text>
</comment>
<reference evidence="1" key="2">
    <citation type="journal article" date="2022" name="Res Sq">
        <title>Comparative Genomics Reveals Insights into the Divergent Evolution of Astigmatic Mites and Household Pest Adaptations.</title>
        <authorList>
            <person name="Xiong Q."/>
            <person name="Wan A.T.-Y."/>
            <person name="Liu X.-Y."/>
            <person name="Fung C.S.-H."/>
            <person name="Xiao X."/>
            <person name="Malainual N."/>
            <person name="Hou J."/>
            <person name="Wang L."/>
            <person name="Wang M."/>
            <person name="Yang K."/>
            <person name="Cui Y."/>
            <person name="Leung E."/>
            <person name="Nong W."/>
            <person name="Shin S.-K."/>
            <person name="Au S."/>
            <person name="Jeong K.Y."/>
            <person name="Chew F.T."/>
            <person name="Hui J."/>
            <person name="Leung T.F."/>
            <person name="Tungtrongchitr A."/>
            <person name="Zhong N."/>
            <person name="Liu Z."/>
            <person name="Tsui S."/>
        </authorList>
    </citation>
    <scope>NUCLEOTIDE SEQUENCE</scope>
    <source>
        <strain evidence="1">Derf</strain>
        <tissue evidence="1">Whole organism</tissue>
    </source>
</reference>